<evidence type="ECO:0000313" key="1">
    <source>
        <dbReference type="EMBL" id="AHL18876.1"/>
    </source>
</evidence>
<name>A0A059T7U8_9CAUD</name>
<organism evidence="1">
    <name type="scientific">Listeria phage LP-032</name>
    <dbReference type="NCBI Taxonomy" id="1173746"/>
    <lineage>
        <taxon>Viruses</taxon>
        <taxon>Duplodnaviria</taxon>
        <taxon>Heunggongvirae</taxon>
        <taxon>Uroviricota</taxon>
        <taxon>Caudoviricetes</taxon>
        <taxon>Homburgvirus</taxon>
        <taxon>Homburgvirus LP26</taxon>
    </lineage>
</organism>
<gene>
    <name evidence="1" type="ORF">LP032_027</name>
</gene>
<dbReference type="EMBL" id="KJ094025">
    <property type="protein sequence ID" value="AHL18876.1"/>
    <property type="molecule type" value="Genomic_DNA"/>
</dbReference>
<accession>A0A059T7U8</accession>
<protein>
    <submittedName>
        <fullName evidence="1">Uncharacterized protein</fullName>
    </submittedName>
</protein>
<proteinExistence type="predicted"/>
<reference evidence="1" key="1">
    <citation type="journal article" date="2014" name="Appl. Environ. Microbiol.">
        <title>Comparative genomic and morphological analysis of Listeria phages isolated from farm environments.</title>
        <authorList>
            <person name="Denes T."/>
            <person name="Vongkamjan K."/>
            <person name="Ackermann H.W."/>
            <person name="Moreno Switt A.I."/>
            <person name="Wiedmann M."/>
            <person name="den Bakker H.C."/>
        </authorList>
    </citation>
    <scope>NUCLEOTIDE SEQUENCE</scope>
</reference>
<sequence length="136" mass="16346">MNSETEKKRYGQLSKKTRQRHYASRLENFYWDVLEELEAHEENNPRLIMPVPEEEEIVLQQALLRSKIVEGICEDFYEEFESVSLPNRLYMLLSNFILEVDNNGERRIPKTISMDRPYKTRGQVLRLRIDERLNLN</sequence>